<sequence>SHGVFSYAHCQGFEEATNERGRAPT</sequence>
<protein>
    <submittedName>
        <fullName evidence="1">Uncharacterized protein</fullName>
    </submittedName>
</protein>
<evidence type="ECO:0000313" key="1">
    <source>
        <dbReference type="EMBL" id="MCI88319.1"/>
    </source>
</evidence>
<proteinExistence type="predicted"/>
<evidence type="ECO:0000313" key="2">
    <source>
        <dbReference type="Proteomes" id="UP000265520"/>
    </source>
</evidence>
<organism evidence="1 2">
    <name type="scientific">Trifolium medium</name>
    <dbReference type="NCBI Taxonomy" id="97028"/>
    <lineage>
        <taxon>Eukaryota</taxon>
        <taxon>Viridiplantae</taxon>
        <taxon>Streptophyta</taxon>
        <taxon>Embryophyta</taxon>
        <taxon>Tracheophyta</taxon>
        <taxon>Spermatophyta</taxon>
        <taxon>Magnoliopsida</taxon>
        <taxon>eudicotyledons</taxon>
        <taxon>Gunneridae</taxon>
        <taxon>Pentapetalae</taxon>
        <taxon>rosids</taxon>
        <taxon>fabids</taxon>
        <taxon>Fabales</taxon>
        <taxon>Fabaceae</taxon>
        <taxon>Papilionoideae</taxon>
        <taxon>50 kb inversion clade</taxon>
        <taxon>NPAAA clade</taxon>
        <taxon>Hologalegina</taxon>
        <taxon>IRL clade</taxon>
        <taxon>Trifolieae</taxon>
        <taxon>Trifolium</taxon>
    </lineage>
</organism>
<keyword evidence="2" id="KW-1185">Reference proteome</keyword>
<name>A0A392VLQ5_9FABA</name>
<dbReference type="AlphaFoldDB" id="A0A392VLQ5"/>
<reference evidence="1 2" key="1">
    <citation type="journal article" date="2018" name="Front. Plant Sci.">
        <title>Red Clover (Trifolium pratense) and Zigzag Clover (T. medium) - A Picture of Genomic Similarities and Differences.</title>
        <authorList>
            <person name="Dluhosova J."/>
            <person name="Istvanek J."/>
            <person name="Nedelnik J."/>
            <person name="Repkova J."/>
        </authorList>
    </citation>
    <scope>NUCLEOTIDE SEQUENCE [LARGE SCALE GENOMIC DNA]</scope>
    <source>
        <strain evidence="2">cv. 10/8</strain>
        <tissue evidence="1">Leaf</tissue>
    </source>
</reference>
<dbReference type="Proteomes" id="UP000265520">
    <property type="component" value="Unassembled WGS sequence"/>
</dbReference>
<comment type="caution">
    <text evidence="1">The sequence shown here is derived from an EMBL/GenBank/DDBJ whole genome shotgun (WGS) entry which is preliminary data.</text>
</comment>
<dbReference type="EMBL" id="LXQA011189880">
    <property type="protein sequence ID" value="MCI88319.1"/>
    <property type="molecule type" value="Genomic_DNA"/>
</dbReference>
<feature type="non-terminal residue" evidence="1">
    <location>
        <position position="1"/>
    </location>
</feature>
<accession>A0A392VLQ5</accession>